<protein>
    <submittedName>
        <fullName evidence="2">Uncharacterized protein</fullName>
    </submittedName>
</protein>
<keyword evidence="1" id="KW-0472">Membrane</keyword>
<dbReference type="RefSeq" id="WP_136894772.1">
    <property type="nucleotide sequence ID" value="NZ_SWJE01000005.1"/>
</dbReference>
<sequence>MFNTLSQQQIDKVFGIIKKATTEKRPERQLTKYEKILENFSKWLLTHQLIGFSVAIILAGLSYFLHDIPLANTAFATITLSQILGIALAVVVIALSIPFFYRLFKTPFSQFFHLVESSVTFNLQYVEQLATCEAAAIRYVLTYYEGERIAFEKRCSILVGSIEKIGFFPALAGLGTLSISLTKLPAMQSWANALIFLILAFYILSTAAFAMTQRQDRVISLLKYCLESSK</sequence>
<dbReference type="EMBL" id="SWJE01000005">
    <property type="protein sequence ID" value="TKC89728.1"/>
    <property type="molecule type" value="Genomic_DNA"/>
</dbReference>
<keyword evidence="1" id="KW-0812">Transmembrane</keyword>
<feature type="transmembrane region" description="Helical" evidence="1">
    <location>
        <begin position="190"/>
        <end position="211"/>
    </location>
</feature>
<evidence type="ECO:0000256" key="1">
    <source>
        <dbReference type="SAM" id="Phobius"/>
    </source>
</evidence>
<name>A0A4U1I8G2_9BURK</name>
<dbReference type="AlphaFoldDB" id="A0A4U1I8G2"/>
<feature type="transmembrane region" description="Helical" evidence="1">
    <location>
        <begin position="78"/>
        <end position="101"/>
    </location>
</feature>
<keyword evidence="3" id="KW-1185">Reference proteome</keyword>
<gene>
    <name evidence="2" type="ORF">FAZ69_12500</name>
</gene>
<reference evidence="2 3" key="1">
    <citation type="submission" date="2019-04" db="EMBL/GenBank/DDBJ databases">
        <title>Trinickia sp. 7GSK02, isolated from subtropical forest soil.</title>
        <authorList>
            <person name="Gao Z.-H."/>
            <person name="Qiu L.-H."/>
        </authorList>
    </citation>
    <scope>NUCLEOTIDE SEQUENCE [LARGE SCALE GENOMIC DNA]</scope>
    <source>
        <strain evidence="2 3">7GSK02</strain>
    </source>
</reference>
<feature type="transmembrane region" description="Helical" evidence="1">
    <location>
        <begin position="43"/>
        <end position="66"/>
    </location>
</feature>
<dbReference type="OrthoDB" id="6893610at2"/>
<accession>A0A4U1I8G2</accession>
<proteinExistence type="predicted"/>
<dbReference type="Proteomes" id="UP000305539">
    <property type="component" value="Unassembled WGS sequence"/>
</dbReference>
<comment type="caution">
    <text evidence="2">The sequence shown here is derived from an EMBL/GenBank/DDBJ whole genome shotgun (WGS) entry which is preliminary data.</text>
</comment>
<evidence type="ECO:0000313" key="2">
    <source>
        <dbReference type="EMBL" id="TKC89728.1"/>
    </source>
</evidence>
<keyword evidence="1" id="KW-1133">Transmembrane helix</keyword>
<organism evidence="2 3">
    <name type="scientific">Trinickia terrae</name>
    <dbReference type="NCBI Taxonomy" id="2571161"/>
    <lineage>
        <taxon>Bacteria</taxon>
        <taxon>Pseudomonadati</taxon>
        <taxon>Pseudomonadota</taxon>
        <taxon>Betaproteobacteria</taxon>
        <taxon>Burkholderiales</taxon>
        <taxon>Burkholderiaceae</taxon>
        <taxon>Trinickia</taxon>
    </lineage>
</organism>
<feature type="transmembrane region" description="Helical" evidence="1">
    <location>
        <begin position="165"/>
        <end position="184"/>
    </location>
</feature>
<evidence type="ECO:0000313" key="3">
    <source>
        <dbReference type="Proteomes" id="UP000305539"/>
    </source>
</evidence>